<gene>
    <name evidence="11" type="ORF">UT24_C0008G0011</name>
</gene>
<dbReference type="InterPro" id="IPR007267">
    <property type="entry name" value="GtrA_DPMS_TM"/>
</dbReference>
<evidence type="ECO:0000256" key="4">
    <source>
        <dbReference type="ARBA" id="ARBA00022679"/>
    </source>
</evidence>
<sequence length="405" mass="45945">MEKVVIVMPAWNEEDNISKMIEELVDGEFPKINAEMHLLVVDNHSKDRTEEIVKEASKTRNNVHIIQQGDKSGLGWAYISGFKYAMKELDADAVMEMDADFQHPPRFVKPMVEAYLQGADYVIGSRYIQGGSIPKEWALFRKAVSYFGNLFIRIVLVKPKIHDLTTGFRLTRVKGVLENMDLDNLMEPGRFAHKVDLLYQAIKNSKKTVEVPLEFASRTQEKSKFNTKEMIATFRVATILGIKDKARFIKFGTVGFAGYLVNAIALELFADTSITLGLANVFKGLKNTLLAFIAEPSAWAAAFAAELAIINNFIFNNIWTFKEKKITGFLAIIKKFLAFNLSTVGAIVIQFIVIGVMVVFLGDTRLIRQLGILLAMPLVLSYNYVMYNLFIWKTWSFSKFFKKQE</sequence>
<comment type="subcellular location">
    <subcellularLocation>
        <location evidence="1">Membrane</location>
        <topology evidence="1">Multi-pass membrane protein</topology>
    </subcellularLocation>
</comment>
<evidence type="ECO:0000256" key="1">
    <source>
        <dbReference type="ARBA" id="ARBA00004141"/>
    </source>
</evidence>
<comment type="caution">
    <text evidence="11">The sequence shown here is derived from an EMBL/GenBank/DDBJ whole genome shotgun (WGS) entry which is preliminary data.</text>
</comment>
<keyword evidence="7 8" id="KW-0472">Membrane</keyword>
<protein>
    <submittedName>
        <fullName evidence="11">Glycosyl transferase family 2</fullName>
    </submittedName>
</protein>
<dbReference type="InterPro" id="IPR039528">
    <property type="entry name" value="DPM1-like"/>
</dbReference>
<dbReference type="InterPro" id="IPR001173">
    <property type="entry name" value="Glyco_trans_2-like"/>
</dbReference>
<dbReference type="SUPFAM" id="SSF53448">
    <property type="entry name" value="Nucleotide-diphospho-sugar transferases"/>
    <property type="match status" value="1"/>
</dbReference>
<keyword evidence="4 11" id="KW-0808">Transferase</keyword>
<accession>A0A0G0MCF4</accession>
<dbReference type="PANTHER" id="PTHR43398:SF1">
    <property type="entry name" value="DOLICHOL-PHOSPHATE MANNOSYLTRANSFERASE SUBUNIT 1"/>
    <property type="match status" value="1"/>
</dbReference>
<dbReference type="GO" id="GO:0004582">
    <property type="term" value="F:dolichyl-phosphate beta-D-mannosyltransferase activity"/>
    <property type="evidence" value="ECO:0007669"/>
    <property type="project" value="InterPro"/>
</dbReference>
<evidence type="ECO:0000256" key="3">
    <source>
        <dbReference type="ARBA" id="ARBA00022676"/>
    </source>
</evidence>
<evidence type="ECO:0000256" key="7">
    <source>
        <dbReference type="ARBA" id="ARBA00023136"/>
    </source>
</evidence>
<dbReference type="EMBL" id="LBWB01000008">
    <property type="protein sequence ID" value="KKR00883.1"/>
    <property type="molecule type" value="Genomic_DNA"/>
</dbReference>
<dbReference type="Pfam" id="PF04138">
    <property type="entry name" value="GtrA_DPMS_TM"/>
    <property type="match status" value="1"/>
</dbReference>
<proteinExistence type="inferred from homology"/>
<dbReference type="Gene3D" id="3.90.550.10">
    <property type="entry name" value="Spore Coat Polysaccharide Biosynthesis Protein SpsA, Chain A"/>
    <property type="match status" value="1"/>
</dbReference>
<dbReference type="GO" id="GO:0016020">
    <property type="term" value="C:membrane"/>
    <property type="evidence" value="ECO:0007669"/>
    <property type="project" value="UniProtKB-SubCell"/>
</dbReference>
<dbReference type="Proteomes" id="UP000033881">
    <property type="component" value="Unassembled WGS sequence"/>
</dbReference>
<dbReference type="InterPro" id="IPR029044">
    <property type="entry name" value="Nucleotide-diphossugar_trans"/>
</dbReference>
<name>A0A0G0MCF4_9BACT</name>
<evidence type="ECO:0000256" key="2">
    <source>
        <dbReference type="ARBA" id="ARBA00006739"/>
    </source>
</evidence>
<evidence type="ECO:0000259" key="9">
    <source>
        <dbReference type="Pfam" id="PF00535"/>
    </source>
</evidence>
<dbReference type="GO" id="GO:0000271">
    <property type="term" value="P:polysaccharide biosynthetic process"/>
    <property type="evidence" value="ECO:0007669"/>
    <property type="project" value="InterPro"/>
</dbReference>
<dbReference type="GO" id="GO:0009247">
    <property type="term" value="P:glycolipid biosynthetic process"/>
    <property type="evidence" value="ECO:0007669"/>
    <property type="project" value="TreeGrafter"/>
</dbReference>
<evidence type="ECO:0000259" key="10">
    <source>
        <dbReference type="Pfam" id="PF04138"/>
    </source>
</evidence>
<keyword evidence="5 8" id="KW-0812">Transmembrane</keyword>
<reference evidence="11 12" key="1">
    <citation type="journal article" date="2015" name="Nature">
        <title>rRNA introns, odd ribosomes, and small enigmatic genomes across a large radiation of phyla.</title>
        <authorList>
            <person name="Brown C.T."/>
            <person name="Hug L.A."/>
            <person name="Thomas B.C."/>
            <person name="Sharon I."/>
            <person name="Castelle C.J."/>
            <person name="Singh A."/>
            <person name="Wilkins M.J."/>
            <person name="Williams K.H."/>
            <person name="Banfield J.F."/>
        </authorList>
    </citation>
    <scope>NUCLEOTIDE SEQUENCE [LARGE SCALE GENOMIC DNA]</scope>
</reference>
<dbReference type="Pfam" id="PF00535">
    <property type="entry name" value="Glycos_transf_2"/>
    <property type="match status" value="1"/>
</dbReference>
<feature type="transmembrane region" description="Helical" evidence="8">
    <location>
        <begin position="248"/>
        <end position="269"/>
    </location>
</feature>
<feature type="transmembrane region" description="Helical" evidence="8">
    <location>
        <begin position="289"/>
        <end position="315"/>
    </location>
</feature>
<evidence type="ECO:0000313" key="11">
    <source>
        <dbReference type="EMBL" id="KKR00883.1"/>
    </source>
</evidence>
<evidence type="ECO:0000256" key="6">
    <source>
        <dbReference type="ARBA" id="ARBA00022989"/>
    </source>
</evidence>
<dbReference type="STRING" id="1618574.UT24_C0008G0011"/>
<dbReference type="AlphaFoldDB" id="A0A0G0MCF4"/>
<evidence type="ECO:0000313" key="12">
    <source>
        <dbReference type="Proteomes" id="UP000033881"/>
    </source>
</evidence>
<keyword evidence="6 8" id="KW-1133">Transmembrane helix</keyword>
<keyword evidence="3" id="KW-0328">Glycosyltransferase</keyword>
<feature type="transmembrane region" description="Helical" evidence="8">
    <location>
        <begin position="336"/>
        <end position="360"/>
    </location>
</feature>
<dbReference type="PANTHER" id="PTHR43398">
    <property type="entry name" value="DOLICHOL-PHOSPHATE MANNOSYLTRANSFERASE SUBUNIT 1"/>
    <property type="match status" value="1"/>
</dbReference>
<feature type="domain" description="Glycosyltransferase 2-like" evidence="9">
    <location>
        <begin position="6"/>
        <end position="174"/>
    </location>
</feature>
<evidence type="ECO:0000256" key="8">
    <source>
        <dbReference type="SAM" id="Phobius"/>
    </source>
</evidence>
<feature type="domain" description="GtrA/DPMS transmembrane" evidence="10">
    <location>
        <begin position="250"/>
        <end position="392"/>
    </location>
</feature>
<comment type="similarity">
    <text evidence="2">Belongs to the glycosyltransferase 2 family.</text>
</comment>
<feature type="transmembrane region" description="Helical" evidence="8">
    <location>
        <begin position="372"/>
        <end position="392"/>
    </location>
</feature>
<evidence type="ECO:0000256" key="5">
    <source>
        <dbReference type="ARBA" id="ARBA00022692"/>
    </source>
</evidence>
<organism evidence="11 12">
    <name type="scientific">Candidatus Woesebacteria bacterium GW2011_GWB1_39_12</name>
    <dbReference type="NCBI Taxonomy" id="1618574"/>
    <lineage>
        <taxon>Bacteria</taxon>
        <taxon>Candidatus Woeseibacteriota</taxon>
    </lineage>
</organism>